<protein>
    <submittedName>
        <fullName evidence="2">Uncharacterized protein</fullName>
    </submittedName>
</protein>
<dbReference type="AlphaFoldDB" id="A0A5J6SM45"/>
<proteinExistence type="predicted"/>
<gene>
    <name evidence="2" type="ORF">PB01_08500</name>
</gene>
<keyword evidence="1" id="KW-0472">Membrane</keyword>
<evidence type="ECO:0000313" key="3">
    <source>
        <dbReference type="Proteomes" id="UP000325517"/>
    </source>
</evidence>
<evidence type="ECO:0000313" key="2">
    <source>
        <dbReference type="EMBL" id="QFF98869.1"/>
    </source>
</evidence>
<dbReference type="RefSeq" id="WP_151699803.1">
    <property type="nucleotide sequence ID" value="NZ_CP031223.1"/>
</dbReference>
<keyword evidence="1" id="KW-1133">Transmembrane helix</keyword>
<feature type="transmembrane region" description="Helical" evidence="1">
    <location>
        <begin position="20"/>
        <end position="39"/>
    </location>
</feature>
<keyword evidence="3" id="KW-1185">Reference proteome</keyword>
<sequence length="83" mass="9567">MNKEETNQEQKIKEKLHITYYSTIVFTILGSLFIHYVLSNKMEEISIFSILLSLTAGGIPFGVIGAFIDYKISEYRRKFSKIA</sequence>
<evidence type="ECO:0000256" key="1">
    <source>
        <dbReference type="SAM" id="Phobius"/>
    </source>
</evidence>
<feature type="transmembrane region" description="Helical" evidence="1">
    <location>
        <begin position="45"/>
        <end position="68"/>
    </location>
</feature>
<organism evidence="2 3">
    <name type="scientific">Psychrobacillus glaciei</name>
    <dbReference type="NCBI Taxonomy" id="2283160"/>
    <lineage>
        <taxon>Bacteria</taxon>
        <taxon>Bacillati</taxon>
        <taxon>Bacillota</taxon>
        <taxon>Bacilli</taxon>
        <taxon>Bacillales</taxon>
        <taxon>Bacillaceae</taxon>
        <taxon>Psychrobacillus</taxon>
    </lineage>
</organism>
<dbReference type="EMBL" id="CP031223">
    <property type="protein sequence ID" value="QFF98869.1"/>
    <property type="molecule type" value="Genomic_DNA"/>
</dbReference>
<dbReference type="OrthoDB" id="2971902at2"/>
<reference evidence="2 3" key="1">
    <citation type="submission" date="2018-07" db="EMBL/GenBank/DDBJ databases">
        <title>Complete genome sequence of Psychrobacillus sp. PB01, isolated from iceberg, and comparative genome analysis of Psychrobacillus strains.</title>
        <authorList>
            <person name="Lee P.C."/>
        </authorList>
    </citation>
    <scope>NUCLEOTIDE SEQUENCE [LARGE SCALE GENOMIC DNA]</scope>
    <source>
        <strain evidence="2 3">PB01</strain>
    </source>
</reference>
<accession>A0A5J6SM45</accession>
<dbReference type="KEGG" id="psyo:PB01_08500"/>
<dbReference type="Proteomes" id="UP000325517">
    <property type="component" value="Chromosome"/>
</dbReference>
<keyword evidence="1" id="KW-0812">Transmembrane</keyword>
<name>A0A5J6SM45_9BACI</name>